<accession>A0A7J8AMI5</accession>
<keyword evidence="3" id="KW-1185">Reference proteome</keyword>
<comment type="caution">
    <text evidence="2">The sequence shown here is derived from an EMBL/GenBank/DDBJ whole genome shotgun (WGS) entry which is preliminary data.</text>
</comment>
<organism evidence="2 3">
    <name type="scientific">Myotis myotis</name>
    <name type="common">Greater mouse-eared bat</name>
    <name type="synonym">Vespertilio myotis</name>
    <dbReference type="NCBI Taxonomy" id="51298"/>
    <lineage>
        <taxon>Eukaryota</taxon>
        <taxon>Metazoa</taxon>
        <taxon>Chordata</taxon>
        <taxon>Craniata</taxon>
        <taxon>Vertebrata</taxon>
        <taxon>Euteleostomi</taxon>
        <taxon>Mammalia</taxon>
        <taxon>Eutheria</taxon>
        <taxon>Laurasiatheria</taxon>
        <taxon>Chiroptera</taxon>
        <taxon>Yangochiroptera</taxon>
        <taxon>Vespertilionidae</taxon>
        <taxon>Myotis</taxon>
    </lineage>
</organism>
<feature type="compositionally biased region" description="Polar residues" evidence="1">
    <location>
        <begin position="18"/>
        <end position="29"/>
    </location>
</feature>
<proteinExistence type="predicted"/>
<feature type="region of interest" description="Disordered" evidence="1">
    <location>
        <begin position="17"/>
        <end position="48"/>
    </location>
</feature>
<protein>
    <submittedName>
        <fullName evidence="2">Uncharacterized protein</fullName>
    </submittedName>
</protein>
<reference evidence="2 3" key="1">
    <citation type="journal article" date="2020" name="Nature">
        <title>Six reference-quality genomes reveal evolution of bat adaptations.</title>
        <authorList>
            <person name="Jebb D."/>
            <person name="Huang Z."/>
            <person name="Pippel M."/>
            <person name="Hughes G.M."/>
            <person name="Lavrichenko K."/>
            <person name="Devanna P."/>
            <person name="Winkler S."/>
            <person name="Jermiin L.S."/>
            <person name="Skirmuntt E.C."/>
            <person name="Katzourakis A."/>
            <person name="Burkitt-Gray L."/>
            <person name="Ray D.A."/>
            <person name="Sullivan K.A.M."/>
            <person name="Roscito J.G."/>
            <person name="Kirilenko B.M."/>
            <person name="Davalos L.M."/>
            <person name="Corthals A.P."/>
            <person name="Power M.L."/>
            <person name="Jones G."/>
            <person name="Ransome R.D."/>
            <person name="Dechmann D.K.N."/>
            <person name="Locatelli A.G."/>
            <person name="Puechmaille S.J."/>
            <person name="Fedrigo O."/>
            <person name="Jarvis E.D."/>
            <person name="Hiller M."/>
            <person name="Vernes S.C."/>
            <person name="Myers E.W."/>
            <person name="Teeling E.C."/>
        </authorList>
    </citation>
    <scope>NUCLEOTIDE SEQUENCE [LARGE SCALE GENOMIC DNA]</scope>
    <source>
        <strain evidence="2">MMyoMyo1</strain>
        <tissue evidence="2">Flight muscle</tissue>
    </source>
</reference>
<dbReference type="EMBL" id="JABWUV010000001">
    <property type="protein sequence ID" value="KAF6387652.1"/>
    <property type="molecule type" value="Genomic_DNA"/>
</dbReference>
<dbReference type="Proteomes" id="UP000527355">
    <property type="component" value="Unassembled WGS sequence"/>
</dbReference>
<evidence type="ECO:0000313" key="3">
    <source>
        <dbReference type="Proteomes" id="UP000527355"/>
    </source>
</evidence>
<evidence type="ECO:0000313" key="2">
    <source>
        <dbReference type="EMBL" id="KAF6387652.1"/>
    </source>
</evidence>
<evidence type="ECO:0000256" key="1">
    <source>
        <dbReference type="SAM" id="MobiDB-lite"/>
    </source>
</evidence>
<name>A0A7J8AMI5_MYOMY</name>
<sequence length="137" mass="15624">MFSLRCLSSYMADGGADSTLQAGQQQSHRPQQEHKLSSPNAHQMHGNSAHFGPCFSTVRRTEMGRWGTYFTLLINFVTKPHPPLVGLWKFVFPHNTARTPLPLAIRPRFRGMHLQKLMILLPRSFPKTPLYSRPLKS</sequence>
<gene>
    <name evidence="2" type="ORF">mMyoMyo1_008116</name>
</gene>
<dbReference type="AlphaFoldDB" id="A0A7J8AMI5"/>